<accession>A0A0C9MVN9</accession>
<keyword evidence="3" id="KW-1185">Reference proteome</keyword>
<reference evidence="2 3" key="1">
    <citation type="submission" date="2014-08" db="EMBL/GenBank/DDBJ databases">
        <title>Whole genome shotgun sequence of Sphingomonas paucimobilis NBRC 13935.</title>
        <authorList>
            <person name="Hosoyama A."/>
            <person name="Hashimoto M."/>
            <person name="Hosoyama Y."/>
            <person name="Noguchi M."/>
            <person name="Uohara A."/>
            <person name="Ohji S."/>
            <person name="Katano-Makiyama Y."/>
            <person name="Ichikawa N."/>
            <person name="Kimura A."/>
            <person name="Yamazoe A."/>
            <person name="Fujita N."/>
        </authorList>
    </citation>
    <scope>NUCLEOTIDE SEQUENCE [LARGE SCALE GENOMIC DNA]</scope>
    <source>
        <strain evidence="2 3">NBRC 13935</strain>
    </source>
</reference>
<name>A0A0C9MVN9_SPHPI</name>
<evidence type="ECO:0000313" key="2">
    <source>
        <dbReference type="EMBL" id="GAN14696.1"/>
    </source>
</evidence>
<gene>
    <name evidence="2" type="ORF">SP6_43_01950</name>
</gene>
<protein>
    <submittedName>
        <fullName evidence="2">DNA, contig: SP643</fullName>
    </submittedName>
</protein>
<organism evidence="2 3">
    <name type="scientific">Sphingomonas paucimobilis NBRC 13935</name>
    <dbReference type="NCBI Taxonomy" id="1219050"/>
    <lineage>
        <taxon>Bacteria</taxon>
        <taxon>Pseudomonadati</taxon>
        <taxon>Pseudomonadota</taxon>
        <taxon>Alphaproteobacteria</taxon>
        <taxon>Sphingomonadales</taxon>
        <taxon>Sphingomonadaceae</taxon>
        <taxon>Sphingomonas</taxon>
    </lineage>
</organism>
<dbReference type="EMBL" id="BBJS01000043">
    <property type="protein sequence ID" value="GAN14696.1"/>
    <property type="molecule type" value="Genomic_DNA"/>
</dbReference>
<dbReference type="GeneID" id="78525676"/>
<comment type="caution">
    <text evidence="2">The sequence shown here is derived from an EMBL/GenBank/DDBJ whole genome shotgun (WGS) entry which is preliminary data.</text>
</comment>
<proteinExistence type="predicted"/>
<sequence>MPTPKARDERAEDEKPETEAGEDMIEEEAGADDLDPVDEAIIESFPASDPPGWTL</sequence>
<dbReference type="RefSeq" id="WP_007406597.1">
    <property type="nucleotide sequence ID" value="NZ_BBJS01000043.1"/>
</dbReference>
<dbReference type="Proteomes" id="UP000032025">
    <property type="component" value="Unassembled WGS sequence"/>
</dbReference>
<feature type="region of interest" description="Disordered" evidence="1">
    <location>
        <begin position="1"/>
        <end position="35"/>
    </location>
</feature>
<evidence type="ECO:0000256" key="1">
    <source>
        <dbReference type="SAM" id="MobiDB-lite"/>
    </source>
</evidence>
<dbReference type="AlphaFoldDB" id="A0A0C9MVN9"/>
<evidence type="ECO:0000313" key="3">
    <source>
        <dbReference type="Proteomes" id="UP000032025"/>
    </source>
</evidence>
<feature type="compositionally biased region" description="Acidic residues" evidence="1">
    <location>
        <begin position="14"/>
        <end position="35"/>
    </location>
</feature>
<feature type="compositionally biased region" description="Basic and acidic residues" evidence="1">
    <location>
        <begin position="1"/>
        <end position="13"/>
    </location>
</feature>